<accession>A0ABX7CKM8</accession>
<keyword evidence="2" id="KW-1185">Reference proteome</keyword>
<dbReference type="RefSeq" id="WP_201627362.1">
    <property type="nucleotide sequence ID" value="NZ_CP068114.1"/>
</dbReference>
<evidence type="ECO:0000313" key="1">
    <source>
        <dbReference type="EMBL" id="QQS87854.1"/>
    </source>
</evidence>
<dbReference type="EMBL" id="CP068114">
    <property type="protein sequence ID" value="QQS87854.1"/>
    <property type="molecule type" value="Genomic_DNA"/>
</dbReference>
<dbReference type="Proteomes" id="UP000595375">
    <property type="component" value="Chromosome"/>
</dbReference>
<sequence>MNKSNVKSEFELYLPMKNWLQEYLENKYKGYKIITVDSHAEKLDKVLAKFNITNELAVGVDIQIDILGIARRGNLVKLFFIEAKKTNLTLRDLGQLWAYCKLINPEEAFLITSAGLGTLNKILNTLKREDLLDYGDGKFIKKMKITIWNLSSNSPDLSLMIPKI</sequence>
<evidence type="ECO:0000313" key="2">
    <source>
        <dbReference type="Proteomes" id="UP000595375"/>
    </source>
</evidence>
<reference evidence="1 2" key="1">
    <citation type="submission" date="2021-01" db="EMBL/GenBank/DDBJ databases">
        <title>FDA dAtabase for Regulatory Grade micrObial Sequences (FDA-ARGOS): Supporting development and validation of Infectious Disease Dx tests.</title>
        <authorList>
            <person name="Sproer C."/>
            <person name="Gronow S."/>
            <person name="Severitt S."/>
            <person name="Schroder I."/>
            <person name="Tallon L."/>
            <person name="Sadzewicz L."/>
            <person name="Zhao X."/>
            <person name="Boylan J."/>
            <person name="Ott S."/>
            <person name="Bowen H."/>
            <person name="Vavikolanu K."/>
            <person name="Mehta A."/>
            <person name="Aluvathingal J."/>
            <person name="Nadendla S."/>
            <person name="Lowell S."/>
            <person name="Myers T."/>
            <person name="Yan Y."/>
            <person name="Sichtig H."/>
        </authorList>
    </citation>
    <scope>NUCLEOTIDE SEQUENCE [LARGE SCALE GENOMIC DNA]</scope>
    <source>
        <strain evidence="1 2">FDAARGOS_1126</strain>
    </source>
</reference>
<protein>
    <recommendedName>
        <fullName evidence="3">Restriction endonuclease type IV Mrr domain-containing protein</fullName>
    </recommendedName>
</protein>
<proteinExistence type="predicted"/>
<name>A0ABX7CKM8_9FUSO</name>
<organism evidence="1 2">
    <name type="scientific">Fusobacterium canifelinum</name>
    <dbReference type="NCBI Taxonomy" id="285729"/>
    <lineage>
        <taxon>Bacteria</taxon>
        <taxon>Fusobacteriati</taxon>
        <taxon>Fusobacteriota</taxon>
        <taxon>Fusobacteriia</taxon>
        <taxon>Fusobacteriales</taxon>
        <taxon>Fusobacteriaceae</taxon>
        <taxon>Fusobacterium</taxon>
    </lineage>
</organism>
<evidence type="ECO:0008006" key="3">
    <source>
        <dbReference type="Google" id="ProtNLM"/>
    </source>
</evidence>
<gene>
    <name evidence="1" type="ORF">I6I83_01520</name>
</gene>